<proteinExistence type="predicted"/>
<name>A0ACD1H1U1_9EURO</name>
<dbReference type="EMBL" id="KZ824973">
    <property type="protein sequence ID" value="RAH67552.1"/>
    <property type="molecule type" value="Genomic_DNA"/>
</dbReference>
<organism evidence="1 2">
    <name type="scientific">Aspergillus aculeatinus CBS 121060</name>
    <dbReference type="NCBI Taxonomy" id="1448322"/>
    <lineage>
        <taxon>Eukaryota</taxon>
        <taxon>Fungi</taxon>
        <taxon>Dikarya</taxon>
        <taxon>Ascomycota</taxon>
        <taxon>Pezizomycotina</taxon>
        <taxon>Eurotiomycetes</taxon>
        <taxon>Eurotiomycetidae</taxon>
        <taxon>Eurotiales</taxon>
        <taxon>Aspergillaceae</taxon>
        <taxon>Aspergillus</taxon>
        <taxon>Aspergillus subgen. Circumdati</taxon>
    </lineage>
</organism>
<dbReference type="Proteomes" id="UP000249661">
    <property type="component" value="Unassembled WGS sequence"/>
</dbReference>
<sequence>MATYTGHCLCGGVKVTLNEQPPRSLRCFCRNCGRTGGGSSINYVLDEADVKFLATSTLTDFEDSQTESGNTVLRQFCGRCGSAIASCSPQFPGKILLKASLFDAISQPDSEVFTSRRPSWESPVESAQQK</sequence>
<keyword evidence="2" id="KW-1185">Reference proteome</keyword>
<evidence type="ECO:0000313" key="2">
    <source>
        <dbReference type="Proteomes" id="UP000249661"/>
    </source>
</evidence>
<gene>
    <name evidence="1" type="ORF">BO66DRAFT_403744</name>
</gene>
<evidence type="ECO:0000313" key="1">
    <source>
        <dbReference type="EMBL" id="RAH67552.1"/>
    </source>
</evidence>
<accession>A0ACD1H1U1</accession>
<protein>
    <submittedName>
        <fullName evidence="1">Uncharacterized protein</fullName>
    </submittedName>
</protein>
<reference evidence="1" key="1">
    <citation type="submission" date="2018-02" db="EMBL/GenBank/DDBJ databases">
        <title>The genomes of Aspergillus section Nigri reveals drivers in fungal speciation.</title>
        <authorList>
            <consortium name="DOE Joint Genome Institute"/>
            <person name="Vesth T.C."/>
            <person name="Nybo J."/>
            <person name="Theobald S."/>
            <person name="Brandl J."/>
            <person name="Frisvad J.C."/>
            <person name="Nielsen K.F."/>
            <person name="Lyhne E.K."/>
            <person name="Kogle M.E."/>
            <person name="Kuo A."/>
            <person name="Riley R."/>
            <person name="Clum A."/>
            <person name="Nolan M."/>
            <person name="Lipzen A."/>
            <person name="Salamov A."/>
            <person name="Henrissat B."/>
            <person name="Wiebenga A."/>
            <person name="De vries R.P."/>
            <person name="Grigoriev I.V."/>
            <person name="Mortensen U.H."/>
            <person name="Andersen M.R."/>
            <person name="Baker S.E."/>
        </authorList>
    </citation>
    <scope>NUCLEOTIDE SEQUENCE</scope>
    <source>
        <strain evidence="1">CBS 121060</strain>
    </source>
</reference>